<dbReference type="KEGG" id="mfel:JPM2_4540"/>
<dbReference type="SMART" id="SM00967">
    <property type="entry name" value="SpoU_sub_bind"/>
    <property type="match status" value="1"/>
</dbReference>
<dbReference type="InterPro" id="IPR001537">
    <property type="entry name" value="SpoU_MeTrfase"/>
</dbReference>
<dbReference type="InterPro" id="IPR029064">
    <property type="entry name" value="Ribosomal_eL30-like_sf"/>
</dbReference>
<dbReference type="InterPro" id="IPR013123">
    <property type="entry name" value="SpoU_subst-bd"/>
</dbReference>
<dbReference type="Gene3D" id="3.40.1280.10">
    <property type="match status" value="1"/>
</dbReference>
<comment type="similarity">
    <text evidence="1">Belongs to the class IV-like SAM-binding methyltransferase superfamily. RNA methyltransferase TrmH family.</text>
</comment>
<dbReference type="PANTHER" id="PTHR46429">
    <property type="entry name" value="23S RRNA (GUANOSINE-2'-O-)-METHYLTRANSFERASE RLMB"/>
    <property type="match status" value="1"/>
</dbReference>
<feature type="domain" description="RNA 2-O ribose methyltransferase substrate binding" evidence="4">
    <location>
        <begin position="5"/>
        <end position="72"/>
    </location>
</feature>
<dbReference type="InterPro" id="IPR029026">
    <property type="entry name" value="tRNA_m1G_MTases_N"/>
</dbReference>
<keyword evidence="6" id="KW-1185">Reference proteome</keyword>
<dbReference type="AlphaFoldDB" id="A0A809RUS4"/>
<sequence length="234" mass="26244">MKELLMCGKNTVIEAYNNNIKFKKIYLSKKENLNYFKNSKINIEIKDLNFLDTLTNENHQGFIGIVNGIQYQDINFLLKNKPENILILDHIQDPHNLGAIIRTANAAGINHIILPKEKCADINSTVFKVSSGGTINMNFYKVNSLSATITKLKKENYWVYATVLNKKSVSHTNIQYNKPTAIVLGSEGDGVSKSVLSVCDEFVYIKQKGTVQSLNVSVATGIILFDLINKNDKN</sequence>
<dbReference type="GO" id="GO:0003723">
    <property type="term" value="F:RNA binding"/>
    <property type="evidence" value="ECO:0007669"/>
    <property type="project" value="InterPro"/>
</dbReference>
<organism evidence="5 6">
    <name type="scientific">Mycoplasmopsis felis</name>
    <dbReference type="NCBI Taxonomy" id="33923"/>
    <lineage>
        <taxon>Bacteria</taxon>
        <taxon>Bacillati</taxon>
        <taxon>Mycoplasmatota</taxon>
        <taxon>Mycoplasmoidales</taxon>
        <taxon>Metamycoplasmataceae</taxon>
        <taxon>Mycoplasmopsis</taxon>
    </lineage>
</organism>
<dbReference type="SUPFAM" id="SSF75217">
    <property type="entry name" value="alpha/beta knot"/>
    <property type="match status" value="1"/>
</dbReference>
<accession>A0A809RUS4</accession>
<evidence type="ECO:0000313" key="6">
    <source>
        <dbReference type="Proteomes" id="UP000464317"/>
    </source>
</evidence>
<dbReference type="InterPro" id="IPR004441">
    <property type="entry name" value="rRNA_MeTrfase_TrmH"/>
</dbReference>
<dbReference type="Proteomes" id="UP000464317">
    <property type="component" value="Chromosome"/>
</dbReference>
<dbReference type="EMBL" id="AP022325">
    <property type="protein sequence ID" value="BBU47761.1"/>
    <property type="molecule type" value="Genomic_DNA"/>
</dbReference>
<evidence type="ECO:0000259" key="4">
    <source>
        <dbReference type="SMART" id="SM00967"/>
    </source>
</evidence>
<dbReference type="GO" id="GO:0032259">
    <property type="term" value="P:methylation"/>
    <property type="evidence" value="ECO:0007669"/>
    <property type="project" value="UniProtKB-KW"/>
</dbReference>
<dbReference type="SUPFAM" id="SSF55315">
    <property type="entry name" value="L30e-like"/>
    <property type="match status" value="1"/>
</dbReference>
<gene>
    <name evidence="5" type="ORF">JPM2_4540</name>
</gene>
<dbReference type="Pfam" id="PF08032">
    <property type="entry name" value="SpoU_sub_bind"/>
    <property type="match status" value="1"/>
</dbReference>
<reference evidence="5 6" key="1">
    <citation type="submission" date="2020-01" db="EMBL/GenBank/DDBJ databases">
        <title>Complete genome sequence of Mycoplasma felis strain Myco-2.</title>
        <authorList>
            <person name="Kinoshita Y."/>
            <person name="Niwa H."/>
            <person name="Uchida-Fujii E."/>
            <person name="Nukada T."/>
        </authorList>
    </citation>
    <scope>NUCLEOTIDE SEQUENCE [LARGE SCALE GENOMIC DNA]</scope>
    <source>
        <strain evidence="5 6">Myco-2</strain>
    </source>
</reference>
<proteinExistence type="inferred from homology"/>
<name>A0A809RUS4_9BACT</name>
<evidence type="ECO:0000256" key="1">
    <source>
        <dbReference type="ARBA" id="ARBA00007228"/>
    </source>
</evidence>
<dbReference type="GO" id="GO:0006396">
    <property type="term" value="P:RNA processing"/>
    <property type="evidence" value="ECO:0007669"/>
    <property type="project" value="InterPro"/>
</dbReference>
<evidence type="ECO:0000313" key="5">
    <source>
        <dbReference type="EMBL" id="BBU47761.1"/>
    </source>
</evidence>
<dbReference type="PANTHER" id="PTHR46429:SF1">
    <property type="entry name" value="23S RRNA (GUANOSINE-2'-O-)-METHYLTRANSFERASE RLMB"/>
    <property type="match status" value="1"/>
</dbReference>
<evidence type="ECO:0000256" key="2">
    <source>
        <dbReference type="ARBA" id="ARBA00022603"/>
    </source>
</evidence>
<keyword evidence="2 5" id="KW-0489">Methyltransferase</keyword>
<evidence type="ECO:0000256" key="3">
    <source>
        <dbReference type="ARBA" id="ARBA00022679"/>
    </source>
</evidence>
<dbReference type="GO" id="GO:0005829">
    <property type="term" value="C:cytosol"/>
    <property type="evidence" value="ECO:0007669"/>
    <property type="project" value="TreeGrafter"/>
</dbReference>
<dbReference type="RefSeq" id="WP_161553210.1">
    <property type="nucleotide sequence ID" value="NZ_AP022325.1"/>
</dbReference>
<dbReference type="InterPro" id="IPR029028">
    <property type="entry name" value="Alpha/beta_knot_MTases"/>
</dbReference>
<dbReference type="NCBIfam" id="TIGR00186">
    <property type="entry name" value="rRNA_methyl_3"/>
    <property type="match status" value="1"/>
</dbReference>
<protein>
    <submittedName>
        <fullName evidence="5">23S rRNA (Guanosine(2251)-2'-O)-methyltransferase RlmB</fullName>
    </submittedName>
</protein>
<dbReference type="Pfam" id="PF00588">
    <property type="entry name" value="SpoU_methylase"/>
    <property type="match status" value="1"/>
</dbReference>
<keyword evidence="3 5" id="KW-0808">Transferase</keyword>
<dbReference type="GO" id="GO:0008173">
    <property type="term" value="F:RNA methyltransferase activity"/>
    <property type="evidence" value="ECO:0007669"/>
    <property type="project" value="InterPro"/>
</dbReference>
<dbReference type="CDD" id="cd18103">
    <property type="entry name" value="SpoU-like_RlmB"/>
    <property type="match status" value="1"/>
</dbReference>